<feature type="compositionally biased region" description="Low complexity" evidence="7">
    <location>
        <begin position="299"/>
        <end position="323"/>
    </location>
</feature>
<evidence type="ECO:0000256" key="2">
    <source>
        <dbReference type="ARBA" id="ARBA00023015"/>
    </source>
</evidence>
<evidence type="ECO:0000256" key="7">
    <source>
        <dbReference type="SAM" id="MobiDB-lite"/>
    </source>
</evidence>
<evidence type="ECO:0000313" key="9">
    <source>
        <dbReference type="EMBL" id="KAJ0397611.1"/>
    </source>
</evidence>
<name>A0AAD5Q4T5_PYTIN</name>
<keyword evidence="4" id="KW-0238">DNA-binding</keyword>
<protein>
    <recommendedName>
        <fullName evidence="8">RWP-RK domain-containing protein</fullName>
    </recommendedName>
</protein>
<feature type="domain" description="RWP-RK" evidence="8">
    <location>
        <begin position="106"/>
        <end position="191"/>
    </location>
</feature>
<keyword evidence="10" id="KW-1185">Reference proteome</keyword>
<keyword evidence="2" id="KW-0805">Transcription regulation</keyword>
<evidence type="ECO:0000256" key="3">
    <source>
        <dbReference type="ARBA" id="ARBA00023054"/>
    </source>
</evidence>
<evidence type="ECO:0000256" key="1">
    <source>
        <dbReference type="ARBA" id="ARBA00004049"/>
    </source>
</evidence>
<reference evidence="9" key="1">
    <citation type="submission" date="2021-12" db="EMBL/GenBank/DDBJ databases">
        <title>Prjna785345.</title>
        <authorList>
            <person name="Rujirawat T."/>
            <person name="Krajaejun T."/>
        </authorList>
    </citation>
    <scope>NUCLEOTIDE SEQUENCE</scope>
    <source>
        <strain evidence="9">Pi057C3</strain>
    </source>
</reference>
<dbReference type="EMBL" id="JAKCXM010000244">
    <property type="protein sequence ID" value="KAJ0397611.1"/>
    <property type="molecule type" value="Genomic_DNA"/>
</dbReference>
<dbReference type="GO" id="GO:0003700">
    <property type="term" value="F:DNA-binding transcription factor activity"/>
    <property type="evidence" value="ECO:0007669"/>
    <property type="project" value="InterPro"/>
</dbReference>
<evidence type="ECO:0000259" key="8">
    <source>
        <dbReference type="PROSITE" id="PS51519"/>
    </source>
</evidence>
<evidence type="ECO:0000256" key="6">
    <source>
        <dbReference type="ARBA" id="ARBA00023242"/>
    </source>
</evidence>
<feature type="region of interest" description="Disordered" evidence="7">
    <location>
        <begin position="295"/>
        <end position="378"/>
    </location>
</feature>
<dbReference type="Pfam" id="PF02042">
    <property type="entry name" value="RWP-RK"/>
    <property type="match status" value="1"/>
</dbReference>
<keyword evidence="3" id="KW-0175">Coiled coil</keyword>
<dbReference type="PANTHER" id="PTHR46373:SF2">
    <property type="entry name" value="RWP-RK DOMAIN-CONTAINING PROTEIN"/>
    <property type="match status" value="1"/>
</dbReference>
<evidence type="ECO:0000313" key="10">
    <source>
        <dbReference type="Proteomes" id="UP001209570"/>
    </source>
</evidence>
<gene>
    <name evidence="9" type="ORF">P43SY_003495</name>
</gene>
<comment type="function">
    <text evidence="1">Putative transcription factor.</text>
</comment>
<comment type="caution">
    <text evidence="9">The sequence shown here is derived from an EMBL/GenBank/DDBJ whole genome shotgun (WGS) entry which is preliminary data.</text>
</comment>
<organism evidence="9 10">
    <name type="scientific">Pythium insidiosum</name>
    <name type="common">Pythiosis disease agent</name>
    <dbReference type="NCBI Taxonomy" id="114742"/>
    <lineage>
        <taxon>Eukaryota</taxon>
        <taxon>Sar</taxon>
        <taxon>Stramenopiles</taxon>
        <taxon>Oomycota</taxon>
        <taxon>Peronosporomycetes</taxon>
        <taxon>Pythiales</taxon>
        <taxon>Pythiaceae</taxon>
        <taxon>Pythium</taxon>
    </lineage>
</organism>
<evidence type="ECO:0000256" key="5">
    <source>
        <dbReference type="ARBA" id="ARBA00023163"/>
    </source>
</evidence>
<dbReference type="PROSITE" id="PS51519">
    <property type="entry name" value="RWP_RK"/>
    <property type="match status" value="1"/>
</dbReference>
<keyword evidence="6" id="KW-0539">Nucleus</keyword>
<evidence type="ECO:0000256" key="4">
    <source>
        <dbReference type="ARBA" id="ARBA00023125"/>
    </source>
</evidence>
<dbReference type="GO" id="GO:0003677">
    <property type="term" value="F:DNA binding"/>
    <property type="evidence" value="ECO:0007669"/>
    <property type="project" value="UniProtKB-KW"/>
</dbReference>
<feature type="region of interest" description="Disordered" evidence="7">
    <location>
        <begin position="25"/>
        <end position="79"/>
    </location>
</feature>
<proteinExistence type="predicted"/>
<keyword evidence="5" id="KW-0804">Transcription</keyword>
<dbReference type="AlphaFoldDB" id="A0AAD5Q4T5"/>
<dbReference type="Proteomes" id="UP001209570">
    <property type="component" value="Unassembled WGS sequence"/>
</dbReference>
<accession>A0AAD5Q4T5</accession>
<dbReference type="PANTHER" id="PTHR46373">
    <property type="entry name" value="PROTEIN RKD4"/>
    <property type="match status" value="1"/>
</dbReference>
<feature type="compositionally biased region" description="Basic and acidic residues" evidence="7">
    <location>
        <begin position="57"/>
        <end position="68"/>
    </location>
</feature>
<sequence length="378" mass="39726">MASGAMPHSGDADVSNKEFEAGLSLLHMLQRAPDASGRSSSSSTSSTSSSLSDSGSDEPRVCPMDSEHGPTSPPSTMATGLNESLLLAAAQQVDPADSGDGLSWQPSRGFLRRNAQLSTLCKELNIEELRAHFGKPIVDVAREFGICTTFLKKICRRCGIKRWPHRQIRSLNRTIEMLRQAEKNTTNVQEKIKYAAQIAEVEAKKRAVIEDPDSNGKLERVKKSVLNRCTSPRPKKVEPPRPIKSAATLVPPPAPTGADMLHAVAVAAAAAAAAAAMVGTSSGSTAADKPVVQTMHVEASSSTSSDDVASASTPTAAALPTPSGADSACPAPLDLKISPSHRKLLSSLKSDGEGRMRSASLGSLRDRDDDVTMAEAAP</sequence>
<dbReference type="InterPro" id="IPR003035">
    <property type="entry name" value="RWP-RK_dom"/>
</dbReference>
<feature type="compositionally biased region" description="Low complexity" evidence="7">
    <location>
        <begin position="36"/>
        <end position="54"/>
    </location>
</feature>
<dbReference type="InterPro" id="IPR044607">
    <property type="entry name" value="RKD-like"/>
</dbReference>